<protein>
    <submittedName>
        <fullName evidence="1">Uncharacterized protein</fullName>
    </submittedName>
</protein>
<evidence type="ECO:0000313" key="1">
    <source>
        <dbReference type="EMBL" id="KAL3666885.1"/>
    </source>
</evidence>
<dbReference type="Proteomes" id="UP001632037">
    <property type="component" value="Unassembled WGS sequence"/>
</dbReference>
<gene>
    <name evidence="1" type="ORF">V7S43_007834</name>
</gene>
<name>A0ABD3FIY6_9STRA</name>
<keyword evidence="2" id="KW-1185">Reference proteome</keyword>
<dbReference type="AlphaFoldDB" id="A0ABD3FIY6"/>
<organism evidence="1 2">
    <name type="scientific">Phytophthora oleae</name>
    <dbReference type="NCBI Taxonomy" id="2107226"/>
    <lineage>
        <taxon>Eukaryota</taxon>
        <taxon>Sar</taxon>
        <taxon>Stramenopiles</taxon>
        <taxon>Oomycota</taxon>
        <taxon>Peronosporomycetes</taxon>
        <taxon>Peronosporales</taxon>
        <taxon>Peronosporaceae</taxon>
        <taxon>Phytophthora</taxon>
    </lineage>
</organism>
<accession>A0ABD3FIY6</accession>
<comment type="caution">
    <text evidence="1">The sequence shown here is derived from an EMBL/GenBank/DDBJ whole genome shotgun (WGS) entry which is preliminary data.</text>
</comment>
<sequence length="71" mass="7939">MSGVLYVAVVSRMLDWVHWVPSYLRGSRRSIYTPKEDPNVGAYTDVSTFRATATAPMDTPKNVKSSTRVAF</sequence>
<reference evidence="1 2" key="1">
    <citation type="submission" date="2024-09" db="EMBL/GenBank/DDBJ databases">
        <title>Genome sequencing and assembly of Phytophthora oleae, isolate VK10A, causative agent of rot of olive drupes.</title>
        <authorList>
            <person name="Conti Taguali S."/>
            <person name="Riolo M."/>
            <person name="La Spada F."/>
            <person name="Cacciola S.O."/>
            <person name="Dionisio G."/>
        </authorList>
    </citation>
    <scope>NUCLEOTIDE SEQUENCE [LARGE SCALE GENOMIC DNA]</scope>
    <source>
        <strain evidence="1 2">VK10A</strain>
    </source>
</reference>
<evidence type="ECO:0000313" key="2">
    <source>
        <dbReference type="Proteomes" id="UP001632037"/>
    </source>
</evidence>
<dbReference type="EMBL" id="JBIMZQ010000015">
    <property type="protein sequence ID" value="KAL3666885.1"/>
    <property type="molecule type" value="Genomic_DNA"/>
</dbReference>
<proteinExistence type="predicted"/>